<dbReference type="Pfam" id="PF00179">
    <property type="entry name" value="UQ_con"/>
    <property type="match status" value="1"/>
</dbReference>
<keyword evidence="7" id="KW-0547">Nucleotide-binding</keyword>
<keyword evidence="9" id="KW-0067">ATP-binding</keyword>
<evidence type="ECO:0000256" key="11">
    <source>
        <dbReference type="ARBA" id="ARBA00039894"/>
    </source>
</evidence>
<feature type="transmembrane region" description="Helical" evidence="15">
    <location>
        <begin position="17"/>
        <end position="40"/>
    </location>
</feature>
<gene>
    <name evidence="17" type="ORF">MNOR_LOCUS7123</name>
</gene>
<keyword evidence="4" id="KW-0963">Cytoplasm</keyword>
<dbReference type="SUPFAM" id="SSF54495">
    <property type="entry name" value="UBC-like"/>
    <property type="match status" value="1"/>
</dbReference>
<keyword evidence="5" id="KW-0808">Transferase</keyword>
<dbReference type="GO" id="GO:0043066">
    <property type="term" value="P:negative regulation of apoptotic process"/>
    <property type="evidence" value="ECO:0007669"/>
    <property type="project" value="TreeGrafter"/>
</dbReference>
<dbReference type="GO" id="GO:0005737">
    <property type="term" value="C:cytoplasm"/>
    <property type="evidence" value="ECO:0007669"/>
    <property type="project" value="UniProtKB-SubCell"/>
</dbReference>
<evidence type="ECO:0000256" key="2">
    <source>
        <dbReference type="ARBA" id="ARBA00004496"/>
    </source>
</evidence>
<protein>
    <recommendedName>
        <fullName evidence="11">Ubiquitin-conjugating enzyme E2 Z</fullName>
        <ecNumber evidence="3">2.3.2.23</ecNumber>
    </recommendedName>
    <alternativeName>
        <fullName evidence="12">E2 ubiquitin-conjugating enzyme Z</fullName>
    </alternativeName>
    <alternativeName>
        <fullName evidence="14">Ubiquitin carrier protein Z</fullName>
    </alternativeName>
    <alternativeName>
        <fullName evidence="13">Ubiquitin-protein ligase Z</fullName>
    </alternativeName>
</protein>
<evidence type="ECO:0000256" key="4">
    <source>
        <dbReference type="ARBA" id="ARBA00022490"/>
    </source>
</evidence>
<dbReference type="Proteomes" id="UP001497623">
    <property type="component" value="Unassembled WGS sequence"/>
</dbReference>
<evidence type="ECO:0000256" key="7">
    <source>
        <dbReference type="ARBA" id="ARBA00022741"/>
    </source>
</evidence>
<dbReference type="SMART" id="SM00212">
    <property type="entry name" value="UBCc"/>
    <property type="match status" value="1"/>
</dbReference>
<evidence type="ECO:0000256" key="8">
    <source>
        <dbReference type="ARBA" id="ARBA00022786"/>
    </source>
</evidence>
<evidence type="ECO:0000256" key="15">
    <source>
        <dbReference type="SAM" id="Phobius"/>
    </source>
</evidence>
<keyword evidence="6" id="KW-0053">Apoptosis</keyword>
<feature type="non-terminal residue" evidence="17">
    <location>
        <position position="351"/>
    </location>
</feature>
<evidence type="ECO:0000256" key="10">
    <source>
        <dbReference type="ARBA" id="ARBA00023242"/>
    </source>
</evidence>
<sequence>MRIDINGIVLKAQVSKFNTFCVIIMFVSYNTIAGTLFNLFNQHSSQKSRMLKSGVTPMTHCPDLPFNVRIYHFRISEHIKSKLVSSVSSNEKFKNPAYDVGVDLLTHASSGSKTWIYDPLSSPDWDAAGPPGNLCAGRVKKDLSTIFNEPLPGIFAIPEEENLFKVHCLIIGPFDTPYEGGFFHFLVRFGPQYPLHPPRVRLLTTGGNNVRFNPNLYKNGKVCLSILGEQAPETEILSSELFKLETLMQATFNKNESWYTTQFMMHVNYTHYGELPIIVLQYLAKTILNTAKLKRGNNFVRFFKSFFICQLLSFYHPQKIIEHPHFRKRCYLVLYINFRHQKKNIENRKAP</sequence>
<name>A0AAV2Q525_MEGNR</name>
<evidence type="ECO:0000313" key="17">
    <source>
        <dbReference type="EMBL" id="CAL4068321.1"/>
    </source>
</evidence>
<dbReference type="GO" id="GO:0006915">
    <property type="term" value="P:apoptotic process"/>
    <property type="evidence" value="ECO:0007669"/>
    <property type="project" value="UniProtKB-KW"/>
</dbReference>
<evidence type="ECO:0000256" key="5">
    <source>
        <dbReference type="ARBA" id="ARBA00022679"/>
    </source>
</evidence>
<comment type="caution">
    <text evidence="17">The sequence shown here is derived from an EMBL/GenBank/DDBJ whole genome shotgun (WGS) entry which is preliminary data.</text>
</comment>
<keyword evidence="10" id="KW-0539">Nucleus</keyword>
<organism evidence="17 18">
    <name type="scientific">Meganyctiphanes norvegica</name>
    <name type="common">Northern krill</name>
    <name type="synonym">Thysanopoda norvegica</name>
    <dbReference type="NCBI Taxonomy" id="48144"/>
    <lineage>
        <taxon>Eukaryota</taxon>
        <taxon>Metazoa</taxon>
        <taxon>Ecdysozoa</taxon>
        <taxon>Arthropoda</taxon>
        <taxon>Crustacea</taxon>
        <taxon>Multicrustacea</taxon>
        <taxon>Malacostraca</taxon>
        <taxon>Eumalacostraca</taxon>
        <taxon>Eucarida</taxon>
        <taxon>Euphausiacea</taxon>
        <taxon>Euphausiidae</taxon>
        <taxon>Meganyctiphanes</taxon>
    </lineage>
</organism>
<evidence type="ECO:0000256" key="9">
    <source>
        <dbReference type="ARBA" id="ARBA00022840"/>
    </source>
</evidence>
<dbReference type="GO" id="GO:0005524">
    <property type="term" value="F:ATP binding"/>
    <property type="evidence" value="ECO:0007669"/>
    <property type="project" value="UniProtKB-KW"/>
</dbReference>
<proteinExistence type="predicted"/>
<keyword evidence="8" id="KW-0833">Ubl conjugation pathway</keyword>
<accession>A0AAV2Q525</accession>
<dbReference type="EMBL" id="CAXKWB010003075">
    <property type="protein sequence ID" value="CAL4068321.1"/>
    <property type="molecule type" value="Genomic_DNA"/>
</dbReference>
<evidence type="ECO:0000256" key="12">
    <source>
        <dbReference type="ARBA" id="ARBA00041798"/>
    </source>
</evidence>
<dbReference type="PANTHER" id="PTHR46116:SF26">
    <property type="entry name" value="UBIQUITIN-CONJUGATING ENZYME E2 Z"/>
    <property type="match status" value="1"/>
</dbReference>
<dbReference type="Gene3D" id="3.10.110.10">
    <property type="entry name" value="Ubiquitin Conjugating Enzyme"/>
    <property type="match status" value="1"/>
</dbReference>
<dbReference type="AlphaFoldDB" id="A0AAV2Q525"/>
<dbReference type="GO" id="GO:0004869">
    <property type="term" value="F:cysteine-type endopeptidase inhibitor activity"/>
    <property type="evidence" value="ECO:0007669"/>
    <property type="project" value="TreeGrafter"/>
</dbReference>
<dbReference type="EC" id="2.3.2.23" evidence="3"/>
<keyword evidence="18" id="KW-1185">Reference proteome</keyword>
<evidence type="ECO:0000256" key="1">
    <source>
        <dbReference type="ARBA" id="ARBA00004123"/>
    </source>
</evidence>
<dbReference type="GO" id="GO:0005634">
    <property type="term" value="C:nucleus"/>
    <property type="evidence" value="ECO:0007669"/>
    <property type="project" value="UniProtKB-SubCell"/>
</dbReference>
<dbReference type="GO" id="GO:0061631">
    <property type="term" value="F:ubiquitin conjugating enzyme activity"/>
    <property type="evidence" value="ECO:0007669"/>
    <property type="project" value="UniProtKB-EC"/>
</dbReference>
<keyword evidence="15" id="KW-0812">Transmembrane</keyword>
<comment type="subcellular location">
    <subcellularLocation>
        <location evidence="2">Cytoplasm</location>
    </subcellularLocation>
    <subcellularLocation>
        <location evidence="1">Nucleus</location>
    </subcellularLocation>
</comment>
<evidence type="ECO:0000313" key="18">
    <source>
        <dbReference type="Proteomes" id="UP001497623"/>
    </source>
</evidence>
<dbReference type="PROSITE" id="PS50127">
    <property type="entry name" value="UBC_2"/>
    <property type="match status" value="1"/>
</dbReference>
<evidence type="ECO:0000256" key="6">
    <source>
        <dbReference type="ARBA" id="ARBA00022703"/>
    </source>
</evidence>
<evidence type="ECO:0000259" key="16">
    <source>
        <dbReference type="PROSITE" id="PS50127"/>
    </source>
</evidence>
<evidence type="ECO:0000256" key="3">
    <source>
        <dbReference type="ARBA" id="ARBA00012486"/>
    </source>
</evidence>
<feature type="domain" description="UBC core" evidence="16">
    <location>
        <begin position="134"/>
        <end position="295"/>
    </location>
</feature>
<dbReference type="InterPro" id="IPR016135">
    <property type="entry name" value="UBQ-conjugating_enzyme/RWD"/>
</dbReference>
<evidence type="ECO:0000256" key="14">
    <source>
        <dbReference type="ARBA" id="ARBA00042401"/>
    </source>
</evidence>
<keyword evidence="15" id="KW-0472">Membrane</keyword>
<reference evidence="17 18" key="1">
    <citation type="submission" date="2024-05" db="EMBL/GenBank/DDBJ databases">
        <authorList>
            <person name="Wallberg A."/>
        </authorList>
    </citation>
    <scope>NUCLEOTIDE SEQUENCE [LARGE SCALE GENOMIC DNA]</scope>
</reference>
<dbReference type="PANTHER" id="PTHR46116">
    <property type="entry name" value="(E3-INDEPENDENT) E2 UBIQUITIN-CONJUGATING ENZYME"/>
    <property type="match status" value="1"/>
</dbReference>
<dbReference type="InterPro" id="IPR000608">
    <property type="entry name" value="UBC"/>
</dbReference>
<evidence type="ECO:0000256" key="13">
    <source>
        <dbReference type="ARBA" id="ARBA00042316"/>
    </source>
</evidence>
<keyword evidence="15" id="KW-1133">Transmembrane helix</keyword>